<keyword evidence="1" id="KW-0732">Signal</keyword>
<gene>
    <name evidence="2" type="ORF">GCM10008179_22170</name>
</gene>
<evidence type="ECO:0008006" key="4">
    <source>
        <dbReference type="Google" id="ProtNLM"/>
    </source>
</evidence>
<dbReference type="Proteomes" id="UP001143372">
    <property type="component" value="Unassembled WGS sequence"/>
</dbReference>
<evidence type="ECO:0000313" key="3">
    <source>
        <dbReference type="Proteomes" id="UP001143372"/>
    </source>
</evidence>
<dbReference type="InterPro" id="IPR021698">
    <property type="entry name" value="DUF3280"/>
</dbReference>
<accession>A0A9W6J3C8</accession>
<evidence type="ECO:0000256" key="1">
    <source>
        <dbReference type="SAM" id="SignalP"/>
    </source>
</evidence>
<evidence type="ECO:0000313" key="2">
    <source>
        <dbReference type="EMBL" id="GLK68579.1"/>
    </source>
</evidence>
<keyword evidence="3" id="KW-1185">Reference proteome</keyword>
<feature type="signal peptide" evidence="1">
    <location>
        <begin position="1"/>
        <end position="17"/>
    </location>
</feature>
<feature type="chain" id="PRO_5040830921" description="DUF2380 domain-containing protein" evidence="1">
    <location>
        <begin position="18"/>
        <end position="166"/>
    </location>
</feature>
<dbReference type="AlphaFoldDB" id="A0A9W6J3C8"/>
<dbReference type="EMBL" id="BSFI01000008">
    <property type="protein sequence ID" value="GLK68579.1"/>
    <property type="molecule type" value="Genomic_DNA"/>
</dbReference>
<reference evidence="2" key="1">
    <citation type="journal article" date="2014" name="Int. J. Syst. Evol. Microbiol.">
        <title>Complete genome sequence of Corynebacterium casei LMG S-19264T (=DSM 44701T), isolated from a smear-ripened cheese.</title>
        <authorList>
            <consortium name="US DOE Joint Genome Institute (JGI-PGF)"/>
            <person name="Walter F."/>
            <person name="Albersmeier A."/>
            <person name="Kalinowski J."/>
            <person name="Ruckert C."/>
        </authorList>
    </citation>
    <scope>NUCLEOTIDE SEQUENCE</scope>
    <source>
        <strain evidence="2">VKM B-2347</strain>
    </source>
</reference>
<comment type="caution">
    <text evidence="2">The sequence shown here is derived from an EMBL/GenBank/DDBJ whole genome shotgun (WGS) entry which is preliminary data.</text>
</comment>
<name>A0A9W6J3C8_9HYPH</name>
<proteinExistence type="predicted"/>
<dbReference type="Pfam" id="PF11684">
    <property type="entry name" value="DUF3280"/>
    <property type="match status" value="1"/>
</dbReference>
<organism evidence="2 3">
    <name type="scientific">Hansschlegelia plantiphila</name>
    <dbReference type="NCBI Taxonomy" id="374655"/>
    <lineage>
        <taxon>Bacteria</taxon>
        <taxon>Pseudomonadati</taxon>
        <taxon>Pseudomonadota</taxon>
        <taxon>Alphaproteobacteria</taxon>
        <taxon>Hyphomicrobiales</taxon>
        <taxon>Methylopilaceae</taxon>
        <taxon>Hansschlegelia</taxon>
    </lineage>
</organism>
<sequence>MAAAAAALLTAQGAALAAPIKVAVFPFELYDTSAEGEMNGARPDEAKRTVEITDQVREFLKAKDIELVDVTPAQKDIDAQTLRTCGDCPARMAKSLGADYSLMGYVQKVSNLILNINGEIRNAKTGELVRKGSADIRGNTTESWAHGTSYLMRHDLYQAPLPEPKG</sequence>
<protein>
    <recommendedName>
        <fullName evidence="4">DUF2380 domain-containing protein</fullName>
    </recommendedName>
</protein>
<dbReference type="RefSeq" id="WP_271168809.1">
    <property type="nucleotide sequence ID" value="NZ_BSFI01000008.1"/>
</dbReference>
<reference evidence="2" key="2">
    <citation type="submission" date="2023-01" db="EMBL/GenBank/DDBJ databases">
        <authorList>
            <person name="Sun Q."/>
            <person name="Evtushenko L."/>
        </authorList>
    </citation>
    <scope>NUCLEOTIDE SEQUENCE</scope>
    <source>
        <strain evidence="2">VKM B-2347</strain>
    </source>
</reference>